<dbReference type="RefSeq" id="WP_013134140.1">
    <property type="nucleotide sequence ID" value="NC_014166.1"/>
</dbReference>
<dbReference type="PRINTS" id="PR00039">
    <property type="entry name" value="HTHLYSR"/>
</dbReference>
<gene>
    <name evidence="6" type="ordered locus">Arnit_0329</name>
</gene>
<dbReference type="PANTHER" id="PTHR30126">
    <property type="entry name" value="HTH-TYPE TRANSCRIPTIONAL REGULATOR"/>
    <property type="match status" value="1"/>
</dbReference>
<dbReference type="InterPro" id="IPR000847">
    <property type="entry name" value="LysR_HTH_N"/>
</dbReference>
<dbReference type="AlphaFoldDB" id="D5V533"/>
<dbReference type="Gene3D" id="3.40.190.290">
    <property type="match status" value="1"/>
</dbReference>
<dbReference type="InterPro" id="IPR036388">
    <property type="entry name" value="WH-like_DNA-bd_sf"/>
</dbReference>
<keyword evidence="7" id="KW-1185">Reference proteome</keyword>
<dbReference type="GO" id="GO:0000976">
    <property type="term" value="F:transcription cis-regulatory region binding"/>
    <property type="evidence" value="ECO:0007669"/>
    <property type="project" value="TreeGrafter"/>
</dbReference>
<keyword evidence="4" id="KW-0804">Transcription</keyword>
<dbReference type="InterPro" id="IPR005119">
    <property type="entry name" value="LysR_subst-bd"/>
</dbReference>
<keyword evidence="3" id="KW-0238">DNA-binding</keyword>
<dbReference type="Pfam" id="PF03466">
    <property type="entry name" value="LysR_substrate"/>
    <property type="match status" value="1"/>
</dbReference>
<dbReference type="GO" id="GO:0003700">
    <property type="term" value="F:DNA-binding transcription factor activity"/>
    <property type="evidence" value="ECO:0007669"/>
    <property type="project" value="InterPro"/>
</dbReference>
<comment type="similarity">
    <text evidence="1">Belongs to the LysR transcriptional regulatory family.</text>
</comment>
<evidence type="ECO:0000259" key="5">
    <source>
        <dbReference type="PROSITE" id="PS50931"/>
    </source>
</evidence>
<proteinExistence type="inferred from homology"/>
<dbReference type="Gene3D" id="1.10.10.10">
    <property type="entry name" value="Winged helix-like DNA-binding domain superfamily/Winged helix DNA-binding domain"/>
    <property type="match status" value="1"/>
</dbReference>
<name>D5V533_ARCNC</name>
<evidence type="ECO:0000256" key="2">
    <source>
        <dbReference type="ARBA" id="ARBA00023015"/>
    </source>
</evidence>
<feature type="domain" description="HTH lysR-type" evidence="5">
    <location>
        <begin position="1"/>
        <end position="58"/>
    </location>
</feature>
<dbReference type="Pfam" id="PF00126">
    <property type="entry name" value="HTH_1"/>
    <property type="match status" value="1"/>
</dbReference>
<evidence type="ECO:0000256" key="1">
    <source>
        <dbReference type="ARBA" id="ARBA00009437"/>
    </source>
</evidence>
<protein>
    <submittedName>
        <fullName evidence="6">Transcriptional regulator, LysR family</fullName>
    </submittedName>
</protein>
<dbReference type="KEGG" id="ant:Arnit_0329"/>
<dbReference type="PROSITE" id="PS50931">
    <property type="entry name" value="HTH_LYSR"/>
    <property type="match status" value="1"/>
</dbReference>
<accession>D5V533</accession>
<dbReference type="OrthoDB" id="5317428at2"/>
<dbReference type="eggNOG" id="COG0583">
    <property type="taxonomic scope" value="Bacteria"/>
</dbReference>
<dbReference type="HOGENOM" id="CLU_039613_6_1_7"/>
<evidence type="ECO:0000256" key="3">
    <source>
        <dbReference type="ARBA" id="ARBA00023125"/>
    </source>
</evidence>
<sequence length="292" mass="34250">MTIREMDIFVNVAELSNLTKVSEKMNLTQPSISMTIKSIEEEFNEKMFDRISKKLIVNERGRVLYEEITPILLQLKQFKERFIQNKFSGNINVAASNTIGVYALADVLYDYKKLHKHVNITHLYPEPDNIISLIYEGKVDIGFIEFELLDKNIVKELLYKDELIVVSSDKSLIEKSFYIDQLFDKEWIVREISSAVTQTFFDYLGEVKSDLNITLALEHTVAIKELLIKHKNTISILPAKSVENEIRSNKLYKIDIINMKFERNTYMIYHKNKFKNIIFESFRKFALQNIVK</sequence>
<evidence type="ECO:0000313" key="7">
    <source>
        <dbReference type="Proteomes" id="UP000000939"/>
    </source>
</evidence>
<organism evidence="6 7">
    <name type="scientific">Arcobacter nitrofigilis (strain ATCC 33309 / DSM 7299 / CCUG 15893 / LMG 7604 / NCTC 12251 / CI)</name>
    <name type="common">Campylobacter nitrofigilis</name>
    <dbReference type="NCBI Taxonomy" id="572480"/>
    <lineage>
        <taxon>Bacteria</taxon>
        <taxon>Pseudomonadati</taxon>
        <taxon>Campylobacterota</taxon>
        <taxon>Epsilonproteobacteria</taxon>
        <taxon>Campylobacterales</taxon>
        <taxon>Arcobacteraceae</taxon>
        <taxon>Arcobacter</taxon>
    </lineage>
</organism>
<dbReference type="PANTHER" id="PTHR30126:SF40">
    <property type="entry name" value="HTH-TYPE TRANSCRIPTIONAL REGULATOR GLTR"/>
    <property type="match status" value="1"/>
</dbReference>
<reference evidence="6 7" key="1">
    <citation type="journal article" date="2010" name="Stand. Genomic Sci.">
        <title>Complete genome sequence of Arcobacter nitrofigilis type strain (CI).</title>
        <authorList>
            <person name="Pati A."/>
            <person name="Gronow S."/>
            <person name="Lapidus A."/>
            <person name="Copeland A."/>
            <person name="Glavina Del Rio T."/>
            <person name="Nolan M."/>
            <person name="Lucas S."/>
            <person name="Tice H."/>
            <person name="Cheng J.F."/>
            <person name="Han C."/>
            <person name="Chertkov O."/>
            <person name="Bruce D."/>
            <person name="Tapia R."/>
            <person name="Goodwin L."/>
            <person name="Pitluck S."/>
            <person name="Liolios K."/>
            <person name="Ivanova N."/>
            <person name="Mavromatis K."/>
            <person name="Chen A."/>
            <person name="Palaniappan K."/>
            <person name="Land M."/>
            <person name="Hauser L."/>
            <person name="Chang Y.J."/>
            <person name="Jeffries C.D."/>
            <person name="Detter J.C."/>
            <person name="Rohde M."/>
            <person name="Goker M."/>
            <person name="Bristow J."/>
            <person name="Eisen J.A."/>
            <person name="Markowitz V."/>
            <person name="Hugenholtz P."/>
            <person name="Klenk H.P."/>
            <person name="Kyrpides N.C."/>
        </authorList>
    </citation>
    <scope>NUCLEOTIDE SEQUENCE [LARGE SCALE GENOMIC DNA]</scope>
    <source>
        <strain evidence="7">ATCC 33309 / DSM 7299 / CCUG 15893 / LMG 7604 / NCTC 12251 / CI</strain>
    </source>
</reference>
<dbReference type="EMBL" id="CP001999">
    <property type="protein sequence ID" value="ADG91995.1"/>
    <property type="molecule type" value="Genomic_DNA"/>
</dbReference>
<dbReference type="STRING" id="572480.Arnit_0329"/>
<evidence type="ECO:0000256" key="4">
    <source>
        <dbReference type="ARBA" id="ARBA00023163"/>
    </source>
</evidence>
<dbReference type="Proteomes" id="UP000000939">
    <property type="component" value="Chromosome"/>
</dbReference>
<evidence type="ECO:0000313" key="6">
    <source>
        <dbReference type="EMBL" id="ADG91995.1"/>
    </source>
</evidence>
<dbReference type="SUPFAM" id="SSF53850">
    <property type="entry name" value="Periplasmic binding protein-like II"/>
    <property type="match status" value="1"/>
</dbReference>
<dbReference type="SUPFAM" id="SSF46785">
    <property type="entry name" value="Winged helix' DNA-binding domain"/>
    <property type="match status" value="1"/>
</dbReference>
<dbReference type="InterPro" id="IPR036390">
    <property type="entry name" value="WH_DNA-bd_sf"/>
</dbReference>
<keyword evidence="2" id="KW-0805">Transcription regulation</keyword>